<name>A0A0F9DJH6_9ZZZZ</name>
<organism evidence="1">
    <name type="scientific">marine sediment metagenome</name>
    <dbReference type="NCBI Taxonomy" id="412755"/>
    <lineage>
        <taxon>unclassified sequences</taxon>
        <taxon>metagenomes</taxon>
        <taxon>ecological metagenomes</taxon>
    </lineage>
</organism>
<accession>A0A0F9DJH6</accession>
<dbReference type="AlphaFoldDB" id="A0A0F9DJH6"/>
<feature type="non-terminal residue" evidence="1">
    <location>
        <position position="26"/>
    </location>
</feature>
<proteinExistence type="predicted"/>
<sequence length="26" mass="2920">MSLTAHRENNVFHVVFDTELVDAAFG</sequence>
<gene>
    <name evidence="1" type="ORF">LCGC14_2269850</name>
</gene>
<reference evidence="1" key="1">
    <citation type="journal article" date="2015" name="Nature">
        <title>Complex archaea that bridge the gap between prokaryotes and eukaryotes.</title>
        <authorList>
            <person name="Spang A."/>
            <person name="Saw J.H."/>
            <person name="Jorgensen S.L."/>
            <person name="Zaremba-Niedzwiedzka K."/>
            <person name="Martijn J."/>
            <person name="Lind A.E."/>
            <person name="van Eijk R."/>
            <person name="Schleper C."/>
            <person name="Guy L."/>
            <person name="Ettema T.J."/>
        </authorList>
    </citation>
    <scope>NUCLEOTIDE SEQUENCE</scope>
</reference>
<protein>
    <submittedName>
        <fullName evidence="1">Uncharacterized protein</fullName>
    </submittedName>
</protein>
<comment type="caution">
    <text evidence="1">The sequence shown here is derived from an EMBL/GenBank/DDBJ whole genome shotgun (WGS) entry which is preliminary data.</text>
</comment>
<dbReference type="EMBL" id="LAZR01031355">
    <property type="protein sequence ID" value="KKL53991.1"/>
    <property type="molecule type" value="Genomic_DNA"/>
</dbReference>
<evidence type="ECO:0000313" key="1">
    <source>
        <dbReference type="EMBL" id="KKL53991.1"/>
    </source>
</evidence>